<dbReference type="Proteomes" id="UP000024635">
    <property type="component" value="Unassembled WGS sequence"/>
</dbReference>
<keyword evidence="1" id="KW-0732">Signal</keyword>
<dbReference type="AlphaFoldDB" id="A0A016UDJ0"/>
<dbReference type="CDD" id="cd05380">
    <property type="entry name" value="CAP_euk"/>
    <property type="match status" value="1"/>
</dbReference>
<dbReference type="OrthoDB" id="10494102at2759"/>
<keyword evidence="4" id="KW-1185">Reference proteome</keyword>
<accession>A0A016UDJ0</accession>
<sequence>MLKIAVLVLCIGWSLADSKPCNDKMPDDIRNKIVKHMNDRRTELANGQVDGANGKLKAAEFMKTLASDAYLEGEAAKRCSNGRIDTTVLEQMGAASTIVIGPGCYPKPLHFNDFKKAMVEWWNEAKSYSDNRFTDRTRPNFPQMANANATKVGCSFEKQGRLTSVLCLFNSRVTLTQEYYKVSSGLEQKNFSLKDTTVTNKDMYELCMYIP</sequence>
<dbReference type="InterPro" id="IPR035940">
    <property type="entry name" value="CAP_sf"/>
</dbReference>
<evidence type="ECO:0000313" key="3">
    <source>
        <dbReference type="EMBL" id="EYC12922.1"/>
    </source>
</evidence>
<dbReference type="Pfam" id="PF00188">
    <property type="entry name" value="CAP"/>
    <property type="match status" value="1"/>
</dbReference>
<comment type="caution">
    <text evidence="3">The sequence shown here is derived from an EMBL/GenBank/DDBJ whole genome shotgun (WGS) entry which is preliminary data.</text>
</comment>
<feature type="chain" id="PRO_5001489177" description="SCP domain-containing protein" evidence="1">
    <location>
        <begin position="19"/>
        <end position="211"/>
    </location>
</feature>
<organism evidence="3 4">
    <name type="scientific">Ancylostoma ceylanicum</name>
    <dbReference type="NCBI Taxonomy" id="53326"/>
    <lineage>
        <taxon>Eukaryota</taxon>
        <taxon>Metazoa</taxon>
        <taxon>Ecdysozoa</taxon>
        <taxon>Nematoda</taxon>
        <taxon>Chromadorea</taxon>
        <taxon>Rhabditida</taxon>
        <taxon>Rhabditina</taxon>
        <taxon>Rhabditomorpha</taxon>
        <taxon>Strongyloidea</taxon>
        <taxon>Ancylostomatidae</taxon>
        <taxon>Ancylostomatinae</taxon>
        <taxon>Ancylostoma</taxon>
    </lineage>
</organism>
<evidence type="ECO:0000259" key="2">
    <source>
        <dbReference type="Pfam" id="PF00188"/>
    </source>
</evidence>
<name>A0A016UDJ0_9BILA</name>
<dbReference type="Gene3D" id="3.40.33.10">
    <property type="entry name" value="CAP"/>
    <property type="match status" value="1"/>
</dbReference>
<dbReference type="STRING" id="53326.A0A016UDJ0"/>
<feature type="signal peptide" evidence="1">
    <location>
        <begin position="1"/>
        <end position="18"/>
    </location>
</feature>
<dbReference type="InterPro" id="IPR014044">
    <property type="entry name" value="CAP_dom"/>
</dbReference>
<dbReference type="SUPFAM" id="SSF55797">
    <property type="entry name" value="PR-1-like"/>
    <property type="match status" value="1"/>
</dbReference>
<protein>
    <recommendedName>
        <fullName evidence="2">SCP domain-containing protein</fullName>
    </recommendedName>
</protein>
<feature type="domain" description="SCP" evidence="2">
    <location>
        <begin position="112"/>
        <end position="169"/>
    </location>
</feature>
<gene>
    <name evidence="3" type="primary">Acey_s0045.g1159</name>
    <name evidence="3" type="synonym">ASP-s0045.g1159</name>
    <name evidence="3" type="ORF">Y032_0045g1159</name>
</gene>
<reference evidence="4" key="1">
    <citation type="journal article" date="2015" name="Nat. Genet.">
        <title>The genome and transcriptome of the zoonotic hookworm Ancylostoma ceylanicum identify infection-specific gene families.</title>
        <authorList>
            <person name="Schwarz E.M."/>
            <person name="Hu Y."/>
            <person name="Antoshechkin I."/>
            <person name="Miller M.M."/>
            <person name="Sternberg P.W."/>
            <person name="Aroian R.V."/>
        </authorList>
    </citation>
    <scope>NUCLEOTIDE SEQUENCE</scope>
    <source>
        <strain evidence="4">HY135</strain>
    </source>
</reference>
<evidence type="ECO:0000313" key="4">
    <source>
        <dbReference type="Proteomes" id="UP000024635"/>
    </source>
</evidence>
<proteinExistence type="predicted"/>
<dbReference type="EMBL" id="JARK01001381">
    <property type="protein sequence ID" value="EYC12922.1"/>
    <property type="molecule type" value="Genomic_DNA"/>
</dbReference>
<evidence type="ECO:0000256" key="1">
    <source>
        <dbReference type="SAM" id="SignalP"/>
    </source>
</evidence>